<dbReference type="GO" id="GO:0016747">
    <property type="term" value="F:acyltransferase activity, transferring groups other than amino-acyl groups"/>
    <property type="evidence" value="ECO:0007669"/>
    <property type="project" value="InterPro"/>
</dbReference>
<feature type="transmembrane region" description="Helical" evidence="1">
    <location>
        <begin position="25"/>
        <end position="43"/>
    </location>
</feature>
<dbReference type="EMBL" id="BTRK01000006">
    <property type="protein sequence ID" value="GMR62101.1"/>
    <property type="molecule type" value="Genomic_DNA"/>
</dbReference>
<dbReference type="Pfam" id="PF01757">
    <property type="entry name" value="Acyl_transf_3"/>
    <property type="match status" value="1"/>
</dbReference>
<feature type="transmembrane region" description="Helical" evidence="1">
    <location>
        <begin position="247"/>
        <end position="268"/>
    </location>
</feature>
<proteinExistence type="predicted"/>
<evidence type="ECO:0000313" key="4">
    <source>
        <dbReference type="Proteomes" id="UP001328107"/>
    </source>
</evidence>
<evidence type="ECO:0000313" key="3">
    <source>
        <dbReference type="EMBL" id="GMR62101.1"/>
    </source>
</evidence>
<organism evidence="3 4">
    <name type="scientific">Pristionchus mayeri</name>
    <dbReference type="NCBI Taxonomy" id="1317129"/>
    <lineage>
        <taxon>Eukaryota</taxon>
        <taxon>Metazoa</taxon>
        <taxon>Ecdysozoa</taxon>
        <taxon>Nematoda</taxon>
        <taxon>Chromadorea</taxon>
        <taxon>Rhabditida</taxon>
        <taxon>Rhabditina</taxon>
        <taxon>Diplogasteromorpha</taxon>
        <taxon>Diplogasteroidea</taxon>
        <taxon>Neodiplogasteridae</taxon>
        <taxon>Pristionchus</taxon>
    </lineage>
</organism>
<sequence length="297" mass="34267">LQKVHKDPTYTRSGYNWIMYYVHRWLRLTPAYVFFIFFVIAWIPRMNGGLARARPQLMKRIVQKCEDNWWMNALYINNFKTSNEMCYGISWFLSVDMQLYWTAPIFLLALHYSWKSGLGAAVVGVISSTATIVFLTAHFDLPAMSYNTYMPHGNLDQLRLNYSNYIYNMPWTRCIPYLIGILCGYLIILVKKKNVEIRRPKKWHLVGGWLLATLSALIVVFGVYNYIRGAATWGVGLRSAYAAFSRIGSSAAVAWVVLACAFDWAGPVKTLLEHPLWQPLGRLSYCAYLVHFFVLLV</sequence>
<reference evidence="4" key="1">
    <citation type="submission" date="2022-10" db="EMBL/GenBank/DDBJ databases">
        <title>Genome assembly of Pristionchus species.</title>
        <authorList>
            <person name="Yoshida K."/>
            <person name="Sommer R.J."/>
        </authorList>
    </citation>
    <scope>NUCLEOTIDE SEQUENCE [LARGE SCALE GENOMIC DNA]</scope>
    <source>
        <strain evidence="4">RS5460</strain>
    </source>
</reference>
<feature type="non-terminal residue" evidence="3">
    <location>
        <position position="297"/>
    </location>
</feature>
<feature type="non-terminal residue" evidence="3">
    <location>
        <position position="1"/>
    </location>
</feature>
<dbReference type="InterPro" id="IPR052728">
    <property type="entry name" value="O2_lipid_transport_reg"/>
</dbReference>
<keyword evidence="1" id="KW-0812">Transmembrane</keyword>
<dbReference type="AlphaFoldDB" id="A0AAN5IG12"/>
<feature type="domain" description="Acyltransferase 3" evidence="2">
    <location>
        <begin position="11"/>
        <end position="296"/>
    </location>
</feature>
<feature type="transmembrane region" description="Helical" evidence="1">
    <location>
        <begin position="203"/>
        <end position="227"/>
    </location>
</feature>
<evidence type="ECO:0000256" key="1">
    <source>
        <dbReference type="SAM" id="Phobius"/>
    </source>
</evidence>
<keyword evidence="4" id="KW-1185">Reference proteome</keyword>
<dbReference type="Proteomes" id="UP001328107">
    <property type="component" value="Unassembled WGS sequence"/>
</dbReference>
<dbReference type="PANTHER" id="PTHR11161:SF0">
    <property type="entry name" value="O-ACYLTRANSFERASE LIKE PROTEIN"/>
    <property type="match status" value="1"/>
</dbReference>
<name>A0AAN5IG12_9BILA</name>
<feature type="transmembrane region" description="Helical" evidence="1">
    <location>
        <begin position="89"/>
        <end position="110"/>
    </location>
</feature>
<protein>
    <recommendedName>
        <fullName evidence="2">Acyltransferase 3 domain-containing protein</fullName>
    </recommendedName>
</protein>
<feature type="transmembrane region" description="Helical" evidence="1">
    <location>
        <begin position="117"/>
        <end position="139"/>
    </location>
</feature>
<accession>A0AAN5IG12</accession>
<evidence type="ECO:0000259" key="2">
    <source>
        <dbReference type="Pfam" id="PF01757"/>
    </source>
</evidence>
<gene>
    <name evidence="3" type="ORF">PMAYCL1PPCAC_32296</name>
</gene>
<feature type="transmembrane region" description="Helical" evidence="1">
    <location>
        <begin position="170"/>
        <end position="191"/>
    </location>
</feature>
<keyword evidence="1" id="KW-1133">Transmembrane helix</keyword>
<keyword evidence="1" id="KW-0472">Membrane</keyword>
<comment type="caution">
    <text evidence="3">The sequence shown here is derived from an EMBL/GenBank/DDBJ whole genome shotgun (WGS) entry which is preliminary data.</text>
</comment>
<dbReference type="PANTHER" id="PTHR11161">
    <property type="entry name" value="O-ACYLTRANSFERASE"/>
    <property type="match status" value="1"/>
</dbReference>
<dbReference type="InterPro" id="IPR002656">
    <property type="entry name" value="Acyl_transf_3_dom"/>
</dbReference>